<evidence type="ECO:0000313" key="2">
    <source>
        <dbReference type="EMBL" id="GAG69619.1"/>
    </source>
</evidence>
<proteinExistence type="predicted"/>
<organism evidence="2">
    <name type="scientific">marine sediment metagenome</name>
    <dbReference type="NCBI Taxonomy" id="412755"/>
    <lineage>
        <taxon>unclassified sequences</taxon>
        <taxon>metagenomes</taxon>
        <taxon>ecological metagenomes</taxon>
    </lineage>
</organism>
<dbReference type="InterPro" id="IPR023753">
    <property type="entry name" value="FAD/NAD-binding_dom"/>
</dbReference>
<accession>X0ZJQ0</accession>
<dbReference type="AlphaFoldDB" id="X0ZJQ0"/>
<dbReference type="SUPFAM" id="SSF51905">
    <property type="entry name" value="FAD/NAD(P)-binding domain"/>
    <property type="match status" value="1"/>
</dbReference>
<dbReference type="EMBL" id="BART01008154">
    <property type="protein sequence ID" value="GAG69619.1"/>
    <property type="molecule type" value="Genomic_DNA"/>
</dbReference>
<dbReference type="Gene3D" id="3.50.50.60">
    <property type="entry name" value="FAD/NAD(P)-binding domain"/>
    <property type="match status" value="1"/>
</dbReference>
<feature type="domain" description="FAD/NAD(P)-binding" evidence="1">
    <location>
        <begin position="15"/>
        <end position="100"/>
    </location>
</feature>
<sequence length="105" mass="11363">LPGIDLKGVLYGLPFLKEAKTGNKPKDLGNKVIVIGGGNVAIDCAKSALRLGAKEVNVVCLESRDLSCDDAMPAHEWEIEDTEEEGIKIHTYLGPEKIVTSPQYQ</sequence>
<protein>
    <recommendedName>
        <fullName evidence="1">FAD/NAD(P)-binding domain-containing protein</fullName>
    </recommendedName>
</protein>
<feature type="non-terminal residue" evidence="2">
    <location>
        <position position="1"/>
    </location>
</feature>
<dbReference type="PANTHER" id="PTHR42783">
    <property type="entry name" value="GLUTAMATE SYNTHASE [NADPH] SMALL CHAIN"/>
    <property type="match status" value="1"/>
</dbReference>
<name>X0ZJQ0_9ZZZZ</name>
<dbReference type="Pfam" id="PF07992">
    <property type="entry name" value="Pyr_redox_2"/>
    <property type="match status" value="1"/>
</dbReference>
<dbReference type="GO" id="GO:0016491">
    <property type="term" value="F:oxidoreductase activity"/>
    <property type="evidence" value="ECO:0007669"/>
    <property type="project" value="InterPro"/>
</dbReference>
<evidence type="ECO:0000259" key="1">
    <source>
        <dbReference type="Pfam" id="PF07992"/>
    </source>
</evidence>
<comment type="caution">
    <text evidence="2">The sequence shown here is derived from an EMBL/GenBank/DDBJ whole genome shotgun (WGS) entry which is preliminary data.</text>
</comment>
<dbReference type="PANTHER" id="PTHR42783:SF3">
    <property type="entry name" value="GLUTAMATE SYNTHASE [NADPH] SMALL CHAIN-RELATED"/>
    <property type="match status" value="1"/>
</dbReference>
<reference evidence="2" key="1">
    <citation type="journal article" date="2014" name="Front. Microbiol.">
        <title>High frequency of phylogenetically diverse reductive dehalogenase-homologous genes in deep subseafloor sedimentary metagenomes.</title>
        <authorList>
            <person name="Kawai M."/>
            <person name="Futagami T."/>
            <person name="Toyoda A."/>
            <person name="Takaki Y."/>
            <person name="Nishi S."/>
            <person name="Hori S."/>
            <person name="Arai W."/>
            <person name="Tsubouchi T."/>
            <person name="Morono Y."/>
            <person name="Uchiyama I."/>
            <person name="Ito T."/>
            <person name="Fujiyama A."/>
            <person name="Inagaki F."/>
            <person name="Takami H."/>
        </authorList>
    </citation>
    <scope>NUCLEOTIDE SEQUENCE</scope>
    <source>
        <strain evidence="2">Expedition CK06-06</strain>
    </source>
</reference>
<dbReference type="InterPro" id="IPR036188">
    <property type="entry name" value="FAD/NAD-bd_sf"/>
</dbReference>
<gene>
    <name evidence="2" type="ORF">S01H4_18401</name>
</gene>